<evidence type="ECO:0000259" key="1">
    <source>
        <dbReference type="Pfam" id="PF13843"/>
    </source>
</evidence>
<proteinExistence type="predicted"/>
<protein>
    <recommendedName>
        <fullName evidence="1">PiggyBac transposable element-derived protein domain-containing protein</fullName>
    </recommendedName>
</protein>
<name>A0AAE1AJT5_9GAST</name>
<evidence type="ECO:0000313" key="3">
    <source>
        <dbReference type="Proteomes" id="UP001283361"/>
    </source>
</evidence>
<dbReference type="EMBL" id="JAWDGP010001698">
    <property type="protein sequence ID" value="KAK3789037.1"/>
    <property type="molecule type" value="Genomic_DNA"/>
</dbReference>
<feature type="domain" description="PiggyBac transposable element-derived protein" evidence="1">
    <location>
        <begin position="10"/>
        <end position="168"/>
    </location>
</feature>
<dbReference type="Proteomes" id="UP001283361">
    <property type="component" value="Unassembled WGS sequence"/>
</dbReference>
<comment type="caution">
    <text evidence="2">The sequence shown here is derived from an EMBL/GenBank/DDBJ whole genome shotgun (WGS) entry which is preliminary data.</text>
</comment>
<reference evidence="2" key="1">
    <citation type="journal article" date="2023" name="G3 (Bethesda)">
        <title>A reference genome for the long-term kleptoplast-retaining sea slug Elysia crispata morphotype clarki.</title>
        <authorList>
            <person name="Eastman K.E."/>
            <person name="Pendleton A.L."/>
            <person name="Shaikh M.A."/>
            <person name="Suttiyut T."/>
            <person name="Ogas R."/>
            <person name="Tomko P."/>
            <person name="Gavelis G."/>
            <person name="Widhalm J.R."/>
            <person name="Wisecaver J.H."/>
        </authorList>
    </citation>
    <scope>NUCLEOTIDE SEQUENCE</scope>
    <source>
        <strain evidence="2">ECLA1</strain>
    </source>
</reference>
<dbReference type="AlphaFoldDB" id="A0AAE1AJT5"/>
<dbReference type="Pfam" id="PF13843">
    <property type="entry name" value="DDE_Tnp_1_7"/>
    <property type="match status" value="1"/>
</dbReference>
<accession>A0AAE1AJT5</accession>
<dbReference type="PANTHER" id="PTHR46599:SF3">
    <property type="entry name" value="PIGGYBAC TRANSPOSABLE ELEMENT-DERIVED PROTEIN 4"/>
    <property type="match status" value="1"/>
</dbReference>
<sequence>MHEDVNLSNKPFDVVHHLMEPLLNFGHYLYVDNYYCNPALCNSLAAINTMVVRTVRAYRVGLPQDFMSKPLAAGGMDYRQQNKTLIVRWKDKREVNVLTSKHLPEMVEHCSRREVKMKPTAAIDYTANMCGLDLNDQLIAYNPMHRKTIKWWKKLAFHMLSLTLVQAFILHNKFLKDLASDHGSCVISLRTFVLVWLRREDS</sequence>
<dbReference type="InterPro" id="IPR029526">
    <property type="entry name" value="PGBD"/>
</dbReference>
<organism evidence="2 3">
    <name type="scientific">Elysia crispata</name>
    <name type="common">lettuce slug</name>
    <dbReference type="NCBI Taxonomy" id="231223"/>
    <lineage>
        <taxon>Eukaryota</taxon>
        <taxon>Metazoa</taxon>
        <taxon>Spiralia</taxon>
        <taxon>Lophotrochozoa</taxon>
        <taxon>Mollusca</taxon>
        <taxon>Gastropoda</taxon>
        <taxon>Heterobranchia</taxon>
        <taxon>Euthyneura</taxon>
        <taxon>Panpulmonata</taxon>
        <taxon>Sacoglossa</taxon>
        <taxon>Placobranchoidea</taxon>
        <taxon>Plakobranchidae</taxon>
        <taxon>Elysia</taxon>
    </lineage>
</organism>
<keyword evidence="3" id="KW-1185">Reference proteome</keyword>
<dbReference type="PANTHER" id="PTHR46599">
    <property type="entry name" value="PIGGYBAC TRANSPOSABLE ELEMENT-DERIVED PROTEIN 4"/>
    <property type="match status" value="1"/>
</dbReference>
<gene>
    <name evidence="2" type="ORF">RRG08_063753</name>
</gene>
<evidence type="ECO:0000313" key="2">
    <source>
        <dbReference type="EMBL" id="KAK3789037.1"/>
    </source>
</evidence>